<evidence type="ECO:0000313" key="2">
    <source>
        <dbReference type="Proteomes" id="UP001164250"/>
    </source>
</evidence>
<sequence length="105" mass="11481">MLIMITPSQLTSSKSTTMLSPQFSQLTNTSTSPPFPPPPLSSTLTTLSSMASPLDLLLLKLNNSKLSPISLLSFFNELASLNKLELNIELKFASNSTELKFESKF</sequence>
<keyword evidence="2" id="KW-1185">Reference proteome</keyword>
<proteinExistence type="predicted"/>
<evidence type="ECO:0000313" key="1">
    <source>
        <dbReference type="EMBL" id="KAJ0111685.1"/>
    </source>
</evidence>
<name>A0ACC1C776_9ROSI</name>
<comment type="caution">
    <text evidence="1">The sequence shown here is derived from an EMBL/GenBank/DDBJ whole genome shotgun (WGS) entry which is preliminary data.</text>
</comment>
<accession>A0ACC1C776</accession>
<reference evidence="2" key="1">
    <citation type="journal article" date="2023" name="G3 (Bethesda)">
        <title>Genome assembly and association tests identify interacting loci associated with vigor, precocity, and sex in interspecific pistachio rootstocks.</title>
        <authorList>
            <person name="Palmer W."/>
            <person name="Jacygrad E."/>
            <person name="Sagayaradj S."/>
            <person name="Cavanaugh K."/>
            <person name="Han R."/>
            <person name="Bertier L."/>
            <person name="Beede B."/>
            <person name="Kafkas S."/>
            <person name="Golino D."/>
            <person name="Preece J."/>
            <person name="Michelmore R."/>
        </authorList>
    </citation>
    <scope>NUCLEOTIDE SEQUENCE [LARGE SCALE GENOMIC DNA]</scope>
</reference>
<dbReference type="EMBL" id="CM047897">
    <property type="protein sequence ID" value="KAJ0111685.1"/>
    <property type="molecule type" value="Genomic_DNA"/>
</dbReference>
<dbReference type="Proteomes" id="UP001164250">
    <property type="component" value="Chromosome 1"/>
</dbReference>
<gene>
    <name evidence="1" type="ORF">Patl1_00129</name>
</gene>
<protein>
    <submittedName>
        <fullName evidence="1">Uncharacterized protein</fullName>
    </submittedName>
</protein>
<organism evidence="1 2">
    <name type="scientific">Pistacia atlantica</name>
    <dbReference type="NCBI Taxonomy" id="434234"/>
    <lineage>
        <taxon>Eukaryota</taxon>
        <taxon>Viridiplantae</taxon>
        <taxon>Streptophyta</taxon>
        <taxon>Embryophyta</taxon>
        <taxon>Tracheophyta</taxon>
        <taxon>Spermatophyta</taxon>
        <taxon>Magnoliopsida</taxon>
        <taxon>eudicotyledons</taxon>
        <taxon>Gunneridae</taxon>
        <taxon>Pentapetalae</taxon>
        <taxon>rosids</taxon>
        <taxon>malvids</taxon>
        <taxon>Sapindales</taxon>
        <taxon>Anacardiaceae</taxon>
        <taxon>Pistacia</taxon>
    </lineage>
</organism>